<dbReference type="PANTHER" id="PTHR32552">
    <property type="entry name" value="FERRICHROME IRON RECEPTOR-RELATED"/>
    <property type="match status" value="1"/>
</dbReference>
<dbReference type="GO" id="GO:0009279">
    <property type="term" value="C:cell outer membrane"/>
    <property type="evidence" value="ECO:0007669"/>
    <property type="project" value="UniProtKB-SubCell"/>
</dbReference>
<keyword evidence="6" id="KW-0408">Iron</keyword>
<dbReference type="AlphaFoldDB" id="A0A7G5IG15"/>
<evidence type="ECO:0000256" key="2">
    <source>
        <dbReference type="ARBA" id="ARBA00022448"/>
    </source>
</evidence>
<evidence type="ECO:0000256" key="5">
    <source>
        <dbReference type="ARBA" id="ARBA00022692"/>
    </source>
</evidence>
<dbReference type="InterPro" id="IPR036942">
    <property type="entry name" value="Beta-barrel_TonB_sf"/>
</dbReference>
<evidence type="ECO:0000256" key="12">
    <source>
        <dbReference type="RuleBase" id="RU003357"/>
    </source>
</evidence>
<dbReference type="RefSeq" id="WP_182295152.1">
    <property type="nucleotide sequence ID" value="NZ_CP059851.1"/>
</dbReference>
<proteinExistence type="inferred from homology"/>
<comment type="similarity">
    <text evidence="11 12">Belongs to the TonB-dependent receptor family.</text>
</comment>
<keyword evidence="10 11" id="KW-0998">Cell outer membrane</keyword>
<dbReference type="Proteomes" id="UP000515292">
    <property type="component" value="Chromosome"/>
</dbReference>
<evidence type="ECO:0000259" key="15">
    <source>
        <dbReference type="Pfam" id="PF07715"/>
    </source>
</evidence>
<evidence type="ECO:0000256" key="9">
    <source>
        <dbReference type="ARBA" id="ARBA00023136"/>
    </source>
</evidence>
<sequence length="716" mass="77421">MRRLLLATVAFTATAATAVTAQTAAQTVAPVADGLEDIVVTAQRRESNLQTTPIAVTALTATDLASAQVNRTQDLAKSVPNLQMLPLTASPSSFQVGLRGGTEQAGAIVTSEPAVAIYVDDVYRGRISGSNIELSDIERVEVLRGPQGTLYGRNAFSGAIKVISRKPRNDLWVNASLGYGAYNEFKGSVSVGGPVADGVGLSFAALYRDRADGYISNIALGRKVGAEETLALKGTLNLFGNERLNAFVTVGYSRDRNDGYSAIPVTYPAGRVAPFNSEEAIPSAGCVLCNQSPTVPLGRNDQWYATLNLSADLGEVTLRSITGYVKVDDFFQWDLSGGTRTPTGFAAGFERAADARSKQFSQELQALGSSGGLKWIVGAYYFWENSTQVFNDKFGFPLLPTSLDTTAKSYAAFAEATYAFTDALSATAGLRYTRDDKRLAGSIQSGFAPPARLVNVARTDDFDAWTPKFGLDFKASEDLFLYASVSRGFKAGGYNGLAVANPAVLNAAYQPQTIWAYEVGAKLTGWDNRLRANLALFRNELRDLQQTANIAPFSFAVQNVGDARVQGAELELTALPTDGLRLFANIGYMDDKYRRLSPTSEAALNNAKRLPLISEWSTQLGFAYDSEAQLGSVRLKLGGDWKWFDDYFGNVNNTVKLKGYHRIDAYAGLATPDDRWELSVSAKNLANAKDFGSAAQSIALTPNMPRTWMVNLRYRM</sequence>
<evidence type="ECO:0000256" key="13">
    <source>
        <dbReference type="SAM" id="SignalP"/>
    </source>
</evidence>
<keyword evidence="3 11" id="KW-1134">Transmembrane beta strand</keyword>
<evidence type="ECO:0000256" key="7">
    <source>
        <dbReference type="ARBA" id="ARBA00023065"/>
    </source>
</evidence>
<dbReference type="EMBL" id="CP059851">
    <property type="protein sequence ID" value="QMW22307.1"/>
    <property type="molecule type" value="Genomic_DNA"/>
</dbReference>
<feature type="chain" id="PRO_5028875980" evidence="13">
    <location>
        <begin position="22"/>
        <end position="716"/>
    </location>
</feature>
<keyword evidence="2 11" id="KW-0813">Transport</keyword>
<keyword evidence="8 12" id="KW-0798">TonB box</keyword>
<dbReference type="InterPro" id="IPR000531">
    <property type="entry name" value="Beta-barrel_TonB"/>
</dbReference>
<comment type="subcellular location">
    <subcellularLocation>
        <location evidence="1 11">Cell outer membrane</location>
        <topology evidence="1 11">Multi-pass membrane protein</topology>
    </subcellularLocation>
</comment>
<dbReference type="InterPro" id="IPR012910">
    <property type="entry name" value="Plug_dom"/>
</dbReference>
<dbReference type="Pfam" id="PF07715">
    <property type="entry name" value="Plug"/>
    <property type="match status" value="1"/>
</dbReference>
<dbReference type="SUPFAM" id="SSF56935">
    <property type="entry name" value="Porins"/>
    <property type="match status" value="1"/>
</dbReference>
<evidence type="ECO:0000256" key="6">
    <source>
        <dbReference type="ARBA" id="ARBA00023004"/>
    </source>
</evidence>
<dbReference type="GO" id="GO:0006826">
    <property type="term" value="P:iron ion transport"/>
    <property type="evidence" value="ECO:0007669"/>
    <property type="project" value="UniProtKB-KW"/>
</dbReference>
<keyword evidence="17" id="KW-1185">Reference proteome</keyword>
<feature type="domain" description="TonB-dependent receptor plug" evidence="15">
    <location>
        <begin position="49"/>
        <end position="159"/>
    </location>
</feature>
<dbReference type="CDD" id="cd01347">
    <property type="entry name" value="ligand_gated_channel"/>
    <property type="match status" value="1"/>
</dbReference>
<evidence type="ECO:0000256" key="11">
    <source>
        <dbReference type="PROSITE-ProRule" id="PRU01360"/>
    </source>
</evidence>
<dbReference type="InterPro" id="IPR039426">
    <property type="entry name" value="TonB-dep_rcpt-like"/>
</dbReference>
<feature type="signal peptide" evidence="13">
    <location>
        <begin position="1"/>
        <end position="21"/>
    </location>
</feature>
<keyword evidence="9 11" id="KW-0472">Membrane</keyword>
<evidence type="ECO:0000256" key="10">
    <source>
        <dbReference type="ARBA" id="ARBA00023237"/>
    </source>
</evidence>
<keyword evidence="13" id="KW-0732">Signal</keyword>
<evidence type="ECO:0000313" key="16">
    <source>
        <dbReference type="EMBL" id="QMW22307.1"/>
    </source>
</evidence>
<dbReference type="PANTHER" id="PTHR32552:SF81">
    <property type="entry name" value="TONB-DEPENDENT OUTER MEMBRANE RECEPTOR"/>
    <property type="match status" value="1"/>
</dbReference>
<evidence type="ECO:0000259" key="14">
    <source>
        <dbReference type="Pfam" id="PF00593"/>
    </source>
</evidence>
<evidence type="ECO:0000256" key="8">
    <source>
        <dbReference type="ARBA" id="ARBA00023077"/>
    </source>
</evidence>
<dbReference type="PROSITE" id="PS52016">
    <property type="entry name" value="TONB_DEPENDENT_REC_3"/>
    <property type="match status" value="1"/>
</dbReference>
<gene>
    <name evidence="16" type="ORF">H3309_13230</name>
</gene>
<accession>A0A7G5IG15</accession>
<dbReference type="KEGG" id="sand:H3309_13230"/>
<dbReference type="Gene3D" id="2.40.170.20">
    <property type="entry name" value="TonB-dependent receptor, beta-barrel domain"/>
    <property type="match status" value="1"/>
</dbReference>
<reference evidence="16 17" key="1">
    <citation type="submission" date="2020-07" db="EMBL/GenBank/DDBJ databases">
        <title>Complete genome sequence for Sandaracinobacter sp. M6.</title>
        <authorList>
            <person name="Tang Y."/>
            <person name="Liu Q."/>
            <person name="Guo Z."/>
            <person name="Lei P."/>
            <person name="Huang B."/>
        </authorList>
    </citation>
    <scope>NUCLEOTIDE SEQUENCE [LARGE SCALE GENOMIC DNA]</scope>
    <source>
        <strain evidence="16 17">M6</strain>
    </source>
</reference>
<name>A0A7G5IG15_9SPHN</name>
<evidence type="ECO:0000256" key="3">
    <source>
        <dbReference type="ARBA" id="ARBA00022452"/>
    </source>
</evidence>
<keyword evidence="4" id="KW-0410">Iron transport</keyword>
<evidence type="ECO:0000256" key="4">
    <source>
        <dbReference type="ARBA" id="ARBA00022496"/>
    </source>
</evidence>
<organism evidence="16 17">
    <name type="scientific">Sandaracinobacteroides saxicola</name>
    <dbReference type="NCBI Taxonomy" id="2759707"/>
    <lineage>
        <taxon>Bacteria</taxon>
        <taxon>Pseudomonadati</taxon>
        <taxon>Pseudomonadota</taxon>
        <taxon>Alphaproteobacteria</taxon>
        <taxon>Sphingomonadales</taxon>
        <taxon>Sphingosinicellaceae</taxon>
        <taxon>Sandaracinobacteroides</taxon>
    </lineage>
</organism>
<protein>
    <submittedName>
        <fullName evidence="16">TonB-dependent receptor</fullName>
    </submittedName>
</protein>
<keyword evidence="5 11" id="KW-0812">Transmembrane</keyword>
<evidence type="ECO:0000256" key="1">
    <source>
        <dbReference type="ARBA" id="ARBA00004571"/>
    </source>
</evidence>
<dbReference type="Pfam" id="PF00593">
    <property type="entry name" value="TonB_dep_Rec_b-barrel"/>
    <property type="match status" value="1"/>
</dbReference>
<keyword evidence="16" id="KW-0675">Receptor</keyword>
<keyword evidence="7" id="KW-0406">Ion transport</keyword>
<feature type="domain" description="TonB-dependent receptor-like beta-barrel" evidence="14">
    <location>
        <begin position="292"/>
        <end position="685"/>
    </location>
</feature>
<evidence type="ECO:0000313" key="17">
    <source>
        <dbReference type="Proteomes" id="UP000515292"/>
    </source>
</evidence>